<evidence type="ECO:0000256" key="1">
    <source>
        <dbReference type="SAM" id="Phobius"/>
    </source>
</evidence>
<keyword evidence="1" id="KW-0472">Membrane</keyword>
<dbReference type="RefSeq" id="WP_242868386.1">
    <property type="nucleotide sequence ID" value="NZ_CABKVM010000017.1"/>
</dbReference>
<evidence type="ECO:0008006" key="4">
    <source>
        <dbReference type="Google" id="ProtNLM"/>
    </source>
</evidence>
<proteinExistence type="predicted"/>
<keyword evidence="1" id="KW-0812">Transmembrane</keyword>
<feature type="transmembrane region" description="Helical" evidence="1">
    <location>
        <begin position="151"/>
        <end position="171"/>
    </location>
</feature>
<dbReference type="AlphaFoldDB" id="A0A4V2QB34"/>
<dbReference type="GeneID" id="97381507"/>
<feature type="transmembrane region" description="Helical" evidence="1">
    <location>
        <begin position="12"/>
        <end position="33"/>
    </location>
</feature>
<keyword evidence="1" id="KW-1133">Transmembrane helix</keyword>
<evidence type="ECO:0000313" key="3">
    <source>
        <dbReference type="Proteomes" id="UP000295184"/>
    </source>
</evidence>
<feature type="transmembrane region" description="Helical" evidence="1">
    <location>
        <begin position="70"/>
        <end position="91"/>
    </location>
</feature>
<comment type="caution">
    <text evidence="2">The sequence shown here is derived from an EMBL/GenBank/DDBJ whole genome shotgun (WGS) entry which is preliminary data.</text>
</comment>
<sequence length="172" mass="19670">MIILKMEMEMIQILLIEGVFLCIVFWGVCWLGTGSDEKNIRNFSSYPRAVQKIVSTRPELAKKILQRSPVAVFTNNLLLFSFLLFALGIFTRQENFAGNFLNALLLGQALNLFDLLVIDLIWWRHTQRVRFTGTENQPELYADPGKHISSFLRGIVMFLLVALIDGCLLSLF</sequence>
<feature type="transmembrane region" description="Helical" evidence="1">
    <location>
        <begin position="103"/>
        <end position="123"/>
    </location>
</feature>
<gene>
    <name evidence="2" type="ORF">EDD77_11915</name>
</gene>
<dbReference type="EMBL" id="SLUM01000019">
    <property type="protein sequence ID" value="TCL54892.1"/>
    <property type="molecule type" value="Genomic_DNA"/>
</dbReference>
<accession>A0A4V2QB34</accession>
<name>A0A4V2QB34_9FIRM</name>
<evidence type="ECO:0000313" key="2">
    <source>
        <dbReference type="EMBL" id="TCL54892.1"/>
    </source>
</evidence>
<dbReference type="STRING" id="1650663.GCA_001486665_01962"/>
<protein>
    <recommendedName>
        <fullName evidence="4">ABC transporter permease</fullName>
    </recommendedName>
</protein>
<dbReference type="Proteomes" id="UP000295184">
    <property type="component" value="Unassembled WGS sequence"/>
</dbReference>
<reference evidence="2 3" key="1">
    <citation type="submission" date="2019-03" db="EMBL/GenBank/DDBJ databases">
        <title>Genomic Encyclopedia of Type Strains, Phase IV (KMG-IV): sequencing the most valuable type-strain genomes for metagenomic binning, comparative biology and taxonomic classification.</title>
        <authorList>
            <person name="Goeker M."/>
        </authorList>
    </citation>
    <scope>NUCLEOTIDE SEQUENCE [LARGE SCALE GENOMIC DNA]</scope>
    <source>
        <strain evidence="2 3">DSM 100451</strain>
    </source>
</reference>
<organism evidence="2 3">
    <name type="scientific">Allofournierella massiliensis</name>
    <dbReference type="NCBI Taxonomy" id="1650663"/>
    <lineage>
        <taxon>Bacteria</taxon>
        <taxon>Bacillati</taxon>
        <taxon>Bacillota</taxon>
        <taxon>Clostridia</taxon>
        <taxon>Eubacteriales</taxon>
        <taxon>Oscillospiraceae</taxon>
        <taxon>Allofournierella</taxon>
    </lineage>
</organism>